<dbReference type="Proteomes" id="UP000192422">
    <property type="component" value="Chromosome"/>
</dbReference>
<evidence type="ECO:0000313" key="1">
    <source>
        <dbReference type="EMBL" id="QPZ92399.1"/>
    </source>
</evidence>
<organism evidence="1 2">
    <name type="scientific">Thioclava electrotropha</name>
    <dbReference type="NCBI Taxonomy" id="1549850"/>
    <lineage>
        <taxon>Bacteria</taxon>
        <taxon>Pseudomonadati</taxon>
        <taxon>Pseudomonadota</taxon>
        <taxon>Alphaproteobacteria</taxon>
        <taxon>Rhodobacterales</taxon>
        <taxon>Paracoccaceae</taxon>
        <taxon>Thioclava</taxon>
    </lineage>
</organism>
<proteinExistence type="predicted"/>
<gene>
    <name evidence="1" type="ORF">AKL02_016855</name>
</gene>
<accession>A0ABX6YYP7</accession>
<evidence type="ECO:0000313" key="2">
    <source>
        <dbReference type="Proteomes" id="UP000192422"/>
    </source>
</evidence>
<keyword evidence="2" id="KW-1185">Reference proteome</keyword>
<reference evidence="1 2" key="1">
    <citation type="submission" date="2020-05" db="EMBL/GenBank/DDBJ databases">
        <title>Thioclava electrotropha strain Elox9 finished genome.</title>
        <authorList>
            <person name="Rowe A.R."/>
            <person name="Wilbanks E.G."/>
        </authorList>
    </citation>
    <scope>NUCLEOTIDE SEQUENCE [LARGE SCALE GENOMIC DNA]</scope>
    <source>
        <strain evidence="1 2">Elox9</strain>
    </source>
</reference>
<sequence>MIGFVAYPWQKAQDRKNERHRELREFYFQTVSELVELRGSLARGPQLTGDSDISVTAENWVSEILPKVNVIVGRVFLVSEDQKTLDAAMKMQRVTLDFLRGYSEFALTEFGTKDLDRVQLREIATRYWHQARKGVDEMHSELESAFVSEVQGHEVKITNLPLDGRD</sequence>
<name>A0ABX6YYP7_9RHOB</name>
<protein>
    <submittedName>
        <fullName evidence="1">Uncharacterized protein</fullName>
    </submittedName>
</protein>
<dbReference type="RefSeq" id="WP_083078397.1">
    <property type="nucleotide sequence ID" value="NZ_CP053562.1"/>
</dbReference>
<dbReference type="EMBL" id="CP053562">
    <property type="protein sequence ID" value="QPZ92399.1"/>
    <property type="molecule type" value="Genomic_DNA"/>
</dbReference>